<dbReference type="AlphaFoldDB" id="A0A4V1QTY4"/>
<evidence type="ECO:0000313" key="2">
    <source>
        <dbReference type="Proteomes" id="UP000293345"/>
    </source>
</evidence>
<keyword evidence="2" id="KW-1185">Reference proteome</keyword>
<name>A0A4V1QTY4_9ACTN</name>
<evidence type="ECO:0000313" key="1">
    <source>
        <dbReference type="EMBL" id="RXZ54077.1"/>
    </source>
</evidence>
<gene>
    <name evidence="1" type="ORF">ET524_06015</name>
</gene>
<organism evidence="1 2">
    <name type="scientific">Senegalimassilia faecalis</name>
    <dbReference type="NCBI Taxonomy" id="2509433"/>
    <lineage>
        <taxon>Bacteria</taxon>
        <taxon>Bacillati</taxon>
        <taxon>Actinomycetota</taxon>
        <taxon>Coriobacteriia</taxon>
        <taxon>Coriobacteriales</taxon>
        <taxon>Coriobacteriaceae</taxon>
        <taxon>Senegalimassilia</taxon>
    </lineage>
</organism>
<accession>A0A4V1QTY4</accession>
<comment type="caution">
    <text evidence="1">The sequence shown here is derived from an EMBL/GenBank/DDBJ whole genome shotgun (WGS) entry which is preliminary data.</text>
</comment>
<dbReference type="RefSeq" id="WP_129424086.1">
    <property type="nucleotide sequence ID" value="NZ_SDPW01000001.1"/>
</dbReference>
<proteinExistence type="predicted"/>
<sequence length="197" mass="20232">MKTCPVCRAGAFDDAEVCYGCLHRFSQGDAQVFGAPSVASAPNLSESGGAVGVDVACEGQGGARSGEPASMHAESVRQVVAADAGNVLSDCGSVARSSLKTVDVPVRGADIVVRIELVDVGAAAAQIPDSHKDAASALAPECVVLRRGRRPSVMDIARPAEVKRGTAAGQKGECVQEVRARHAAVDTVRQQRQAEIA</sequence>
<dbReference type="EMBL" id="SDPW01000001">
    <property type="protein sequence ID" value="RXZ54077.1"/>
    <property type="molecule type" value="Genomic_DNA"/>
</dbReference>
<reference evidence="1 2" key="1">
    <citation type="submission" date="2019-01" db="EMBL/GenBank/DDBJ databases">
        <title>Senegalimassilia sp. nov. KGMB04484 isolated human feces.</title>
        <authorList>
            <person name="Han K.-I."/>
            <person name="Kim J.-S."/>
            <person name="Lee K.C."/>
            <person name="Suh M.K."/>
            <person name="Eom M.K."/>
            <person name="Lee J.H."/>
            <person name="Park S.-H."/>
            <person name="Kang S.W."/>
            <person name="Park J.-E."/>
            <person name="Oh B.S."/>
            <person name="Yu S.Y."/>
            <person name="Choi S.-H."/>
            <person name="Lee D.H."/>
            <person name="Yoon H."/>
            <person name="Kim B.-Y."/>
            <person name="Lee J.H."/>
            <person name="Lee J.-S."/>
        </authorList>
    </citation>
    <scope>NUCLEOTIDE SEQUENCE [LARGE SCALE GENOMIC DNA]</scope>
    <source>
        <strain evidence="1 2">KGMB04484</strain>
    </source>
</reference>
<protein>
    <submittedName>
        <fullName evidence="1">Uncharacterized protein</fullName>
    </submittedName>
</protein>
<dbReference type="OrthoDB" id="3186539at2"/>
<dbReference type="Proteomes" id="UP000293345">
    <property type="component" value="Unassembled WGS sequence"/>
</dbReference>